<protein>
    <recommendedName>
        <fullName evidence="8">Glutamate 5-kinase</fullName>
        <ecNumber evidence="8">2.7.2.11</ecNumber>
    </recommendedName>
    <alternativeName>
        <fullName evidence="8">Gamma-glutamyl kinase</fullName>
        <shortName evidence="8">GK</shortName>
    </alternativeName>
</protein>
<evidence type="ECO:0000256" key="4">
    <source>
        <dbReference type="ARBA" id="ARBA00022679"/>
    </source>
</evidence>
<dbReference type="OrthoDB" id="9804434at2"/>
<dbReference type="HAMAP" id="MF_00456">
    <property type="entry name" value="ProB"/>
    <property type="match status" value="1"/>
</dbReference>
<evidence type="ECO:0000256" key="2">
    <source>
        <dbReference type="ARBA" id="ARBA00022605"/>
    </source>
</evidence>
<evidence type="ECO:0000256" key="1">
    <source>
        <dbReference type="ARBA" id="ARBA00022490"/>
    </source>
</evidence>
<comment type="subcellular location">
    <subcellularLocation>
        <location evidence="8">Cytoplasm</location>
    </subcellularLocation>
</comment>
<keyword evidence="2 8" id="KW-0028">Amino-acid biosynthesis</keyword>
<dbReference type="GO" id="GO:0005524">
    <property type="term" value="F:ATP binding"/>
    <property type="evidence" value="ECO:0007669"/>
    <property type="project" value="UniProtKB-KW"/>
</dbReference>
<feature type="domain" description="PUA" evidence="9">
    <location>
        <begin position="305"/>
        <end position="384"/>
    </location>
</feature>
<dbReference type="NCBIfam" id="TIGR01027">
    <property type="entry name" value="proB"/>
    <property type="match status" value="1"/>
</dbReference>
<dbReference type="SUPFAM" id="SSF53633">
    <property type="entry name" value="Carbamate kinase-like"/>
    <property type="match status" value="1"/>
</dbReference>
<dbReference type="InterPro" id="IPR036393">
    <property type="entry name" value="AceGlu_kinase-like_sf"/>
</dbReference>
<dbReference type="CDD" id="cd04242">
    <property type="entry name" value="AAK_G5K_ProB"/>
    <property type="match status" value="1"/>
</dbReference>
<evidence type="ECO:0000256" key="5">
    <source>
        <dbReference type="ARBA" id="ARBA00022741"/>
    </source>
</evidence>
<evidence type="ECO:0000313" key="10">
    <source>
        <dbReference type="EMBL" id="TKV61407.1"/>
    </source>
</evidence>
<gene>
    <name evidence="8" type="primary">proB</name>
    <name evidence="10" type="ORF">FDO65_07425</name>
</gene>
<comment type="function">
    <text evidence="8">Catalyzes the transfer of a phosphate group to glutamate to form L-glutamate 5-phosphate.</text>
</comment>
<proteinExistence type="inferred from homology"/>
<dbReference type="UniPathway" id="UPA00098">
    <property type="reaction ID" value="UER00359"/>
</dbReference>
<evidence type="ECO:0000256" key="8">
    <source>
        <dbReference type="HAMAP-Rule" id="MF_00456"/>
    </source>
</evidence>
<dbReference type="PROSITE" id="PS50890">
    <property type="entry name" value="PUA"/>
    <property type="match status" value="1"/>
</dbReference>
<dbReference type="GO" id="GO:0004349">
    <property type="term" value="F:glutamate 5-kinase activity"/>
    <property type="evidence" value="ECO:0007669"/>
    <property type="project" value="UniProtKB-UniRule"/>
</dbReference>
<accession>A0A4U6QLG0</accession>
<dbReference type="InterPro" id="IPR036974">
    <property type="entry name" value="PUA_sf"/>
</dbReference>
<comment type="pathway">
    <text evidence="8">Amino-acid biosynthesis; L-proline biosynthesis; L-glutamate 5-semialdehyde from L-glutamate: step 1/2.</text>
</comment>
<dbReference type="InterPro" id="IPR011529">
    <property type="entry name" value="Glu_5kinase"/>
</dbReference>
<sequence>MTVATASRGRDGVAADGVPLSGTRVAIGRARTIVVKVGSSSLTSASAGRSGRGLDQARLDALVDALAARVRAGSQVVLVSSGAIAAGLGPLGLRRRPRDLATQQAAASVGQQLLAQRYADSFGRHDLTVGQVLLTSDDVVRRAHYRNAQRTFGKLLSFGVVPVVNENDTVATAEIRFGDNDRLAALVAHCVGADALVLLSDVDALYTGHPGLPDSRPIPEVADAAELVGVGVAQRGSDVGTGGMESKLTSALTATGAGIPVLLTSAEQAAAALVADPVVGTAFAPAERRTSARMFWLQHAATSSGSLSLDAGAVAAVVGRRKSLLPAGITAFFGDFESGDVVDLLDPDGRVVARGFVGHDAAELPEMMGRSLSALPDRLRHPVVHADDLIAVPSAEGVPS</sequence>
<feature type="binding site" evidence="8">
    <location>
        <position position="180"/>
    </location>
    <ligand>
        <name>substrate</name>
    </ligand>
</feature>
<evidence type="ECO:0000256" key="7">
    <source>
        <dbReference type="ARBA" id="ARBA00022840"/>
    </source>
</evidence>
<keyword evidence="6 8" id="KW-0418">Kinase</keyword>
<keyword evidence="11" id="KW-1185">Reference proteome</keyword>
<feature type="binding site" evidence="8">
    <location>
        <begin position="200"/>
        <end position="201"/>
    </location>
    <ligand>
        <name>ATP</name>
        <dbReference type="ChEBI" id="CHEBI:30616"/>
    </ligand>
</feature>
<dbReference type="PANTHER" id="PTHR43654:SF1">
    <property type="entry name" value="ISOPENTENYL PHOSPHATE KINASE"/>
    <property type="match status" value="1"/>
</dbReference>
<dbReference type="PIRSF" id="PIRSF000729">
    <property type="entry name" value="GK"/>
    <property type="match status" value="1"/>
</dbReference>
<keyword evidence="5 8" id="KW-0547">Nucleotide-binding</keyword>
<dbReference type="GO" id="GO:0055129">
    <property type="term" value="P:L-proline biosynthetic process"/>
    <property type="evidence" value="ECO:0007669"/>
    <property type="project" value="UniProtKB-UniRule"/>
</dbReference>
<dbReference type="InterPro" id="IPR041739">
    <property type="entry name" value="G5K_ProB"/>
</dbReference>
<evidence type="ECO:0000256" key="3">
    <source>
        <dbReference type="ARBA" id="ARBA00022650"/>
    </source>
</evidence>
<evidence type="ECO:0000313" key="11">
    <source>
        <dbReference type="Proteomes" id="UP000306985"/>
    </source>
</evidence>
<dbReference type="Gene3D" id="3.40.1160.10">
    <property type="entry name" value="Acetylglutamate kinase-like"/>
    <property type="match status" value="1"/>
</dbReference>
<dbReference type="FunFam" id="3.40.1160.10:FF:000018">
    <property type="entry name" value="Glutamate 5-kinase"/>
    <property type="match status" value="1"/>
</dbReference>
<keyword evidence="4 8" id="KW-0808">Transferase</keyword>
<dbReference type="InterPro" id="IPR015947">
    <property type="entry name" value="PUA-like_sf"/>
</dbReference>
<name>A0A4U6QLG0_9ACTN</name>
<feature type="binding site" evidence="8">
    <location>
        <position position="168"/>
    </location>
    <ligand>
        <name>substrate</name>
    </ligand>
</feature>
<dbReference type="CDD" id="cd21157">
    <property type="entry name" value="PUA_G5K"/>
    <property type="match status" value="1"/>
</dbReference>
<dbReference type="InterPro" id="IPR005715">
    <property type="entry name" value="Glu_5kinase/COase_Synthase"/>
</dbReference>
<keyword evidence="7 8" id="KW-0067">ATP-binding</keyword>
<dbReference type="SMART" id="SM00359">
    <property type="entry name" value="PUA"/>
    <property type="match status" value="1"/>
</dbReference>
<feature type="binding site" evidence="8">
    <location>
        <position position="81"/>
    </location>
    <ligand>
        <name>substrate</name>
    </ligand>
</feature>
<dbReference type="Pfam" id="PF01472">
    <property type="entry name" value="PUA"/>
    <property type="match status" value="1"/>
</dbReference>
<dbReference type="Gene3D" id="2.30.130.10">
    <property type="entry name" value="PUA domain"/>
    <property type="match status" value="1"/>
</dbReference>
<dbReference type="PROSITE" id="PS00902">
    <property type="entry name" value="GLUTAMATE_5_KINASE"/>
    <property type="match status" value="1"/>
</dbReference>
<dbReference type="AlphaFoldDB" id="A0A4U6QLG0"/>
<dbReference type="Proteomes" id="UP000306985">
    <property type="component" value="Unassembled WGS sequence"/>
</dbReference>
<dbReference type="PRINTS" id="PR00474">
    <property type="entry name" value="GLU5KINASE"/>
</dbReference>
<dbReference type="InterPro" id="IPR002478">
    <property type="entry name" value="PUA"/>
</dbReference>
<organism evidence="10 11">
    <name type="scientific">Nakamurella flava</name>
    <dbReference type="NCBI Taxonomy" id="2576308"/>
    <lineage>
        <taxon>Bacteria</taxon>
        <taxon>Bacillati</taxon>
        <taxon>Actinomycetota</taxon>
        <taxon>Actinomycetes</taxon>
        <taxon>Nakamurellales</taxon>
        <taxon>Nakamurellaceae</taxon>
        <taxon>Nakamurella</taxon>
    </lineage>
</organism>
<dbReference type="InterPro" id="IPR001057">
    <property type="entry name" value="Glu/AcGlu_kinase"/>
</dbReference>
<dbReference type="EC" id="2.7.2.11" evidence="8"/>
<dbReference type="SUPFAM" id="SSF88697">
    <property type="entry name" value="PUA domain-like"/>
    <property type="match status" value="1"/>
</dbReference>
<dbReference type="GO" id="GO:0003723">
    <property type="term" value="F:RNA binding"/>
    <property type="evidence" value="ECO:0007669"/>
    <property type="project" value="InterPro"/>
</dbReference>
<comment type="similarity">
    <text evidence="8">Belongs to the glutamate 5-kinase family.</text>
</comment>
<evidence type="ECO:0000256" key="6">
    <source>
        <dbReference type="ARBA" id="ARBA00022777"/>
    </source>
</evidence>
<dbReference type="EMBL" id="SZZH01000001">
    <property type="protein sequence ID" value="TKV61407.1"/>
    <property type="molecule type" value="Genomic_DNA"/>
</dbReference>
<dbReference type="InterPro" id="IPR001048">
    <property type="entry name" value="Asp/Glu/Uridylate_kinase"/>
</dbReference>
<comment type="caution">
    <text evidence="10">The sequence shown here is derived from an EMBL/GenBank/DDBJ whole genome shotgun (WGS) entry which is preliminary data.</text>
</comment>
<keyword evidence="1 8" id="KW-0963">Cytoplasm</keyword>
<dbReference type="GO" id="GO:0005829">
    <property type="term" value="C:cytosol"/>
    <property type="evidence" value="ECO:0007669"/>
    <property type="project" value="TreeGrafter"/>
</dbReference>
<evidence type="ECO:0000259" key="9">
    <source>
        <dbReference type="SMART" id="SM00359"/>
    </source>
</evidence>
<dbReference type="PANTHER" id="PTHR43654">
    <property type="entry name" value="GLUTAMATE 5-KINASE"/>
    <property type="match status" value="1"/>
</dbReference>
<comment type="catalytic activity">
    <reaction evidence="8">
        <text>L-glutamate + ATP = L-glutamyl 5-phosphate + ADP</text>
        <dbReference type="Rhea" id="RHEA:14877"/>
        <dbReference type="ChEBI" id="CHEBI:29985"/>
        <dbReference type="ChEBI" id="CHEBI:30616"/>
        <dbReference type="ChEBI" id="CHEBI:58274"/>
        <dbReference type="ChEBI" id="CHEBI:456216"/>
        <dbReference type="EC" id="2.7.2.11"/>
    </reaction>
</comment>
<feature type="binding site" evidence="8">
    <location>
        <begin position="241"/>
        <end position="247"/>
    </location>
    <ligand>
        <name>ATP</name>
        <dbReference type="ChEBI" id="CHEBI:30616"/>
    </ligand>
</feature>
<dbReference type="InterPro" id="IPR019797">
    <property type="entry name" value="Glutamate_5-kinase_CS"/>
</dbReference>
<keyword evidence="3 8" id="KW-0641">Proline biosynthesis</keyword>
<reference evidence="10 11" key="1">
    <citation type="submission" date="2019-05" db="EMBL/GenBank/DDBJ databases">
        <title>Nakamurella sp. N5BH11, whole genome shotgun sequence.</title>
        <authorList>
            <person name="Tuo L."/>
        </authorList>
    </citation>
    <scope>NUCLEOTIDE SEQUENCE [LARGE SCALE GENOMIC DNA]</scope>
    <source>
        <strain evidence="10 11">N5BH11</strain>
    </source>
</reference>
<feature type="binding site" evidence="8">
    <location>
        <position position="36"/>
    </location>
    <ligand>
        <name>ATP</name>
        <dbReference type="ChEBI" id="CHEBI:30616"/>
    </ligand>
</feature>
<dbReference type="Pfam" id="PF00696">
    <property type="entry name" value="AA_kinase"/>
    <property type="match status" value="1"/>
</dbReference>